<name>A0A401FS74_9BACT</name>
<comment type="similarity">
    <text evidence="2">Belongs to the serine/threonine dehydratase family.</text>
</comment>
<comment type="cofactor">
    <cofactor evidence="1">
        <name>pyridoxal 5'-phosphate</name>
        <dbReference type="ChEBI" id="CHEBI:597326"/>
    </cofactor>
</comment>
<dbReference type="CDD" id="cd01562">
    <property type="entry name" value="Thr-dehyd"/>
    <property type="match status" value="1"/>
</dbReference>
<dbReference type="InterPro" id="IPR036052">
    <property type="entry name" value="TrpB-like_PALP_sf"/>
</dbReference>
<protein>
    <submittedName>
        <fullName evidence="6">Serine/threonine dehydratase</fullName>
    </submittedName>
</protein>
<dbReference type="AlphaFoldDB" id="A0A401FS74"/>
<dbReference type="RefSeq" id="WP_124327294.1">
    <property type="nucleotide sequence ID" value="NZ_BEXT01000001.1"/>
</dbReference>
<dbReference type="SUPFAM" id="SSF53686">
    <property type="entry name" value="Tryptophan synthase beta subunit-like PLP-dependent enzymes"/>
    <property type="match status" value="1"/>
</dbReference>
<dbReference type="Pfam" id="PF00291">
    <property type="entry name" value="PALP"/>
    <property type="match status" value="1"/>
</dbReference>
<dbReference type="GO" id="GO:0003941">
    <property type="term" value="F:L-serine ammonia-lyase activity"/>
    <property type="evidence" value="ECO:0007669"/>
    <property type="project" value="TreeGrafter"/>
</dbReference>
<evidence type="ECO:0000256" key="2">
    <source>
        <dbReference type="ARBA" id="ARBA00010869"/>
    </source>
</evidence>
<evidence type="ECO:0000259" key="5">
    <source>
        <dbReference type="Pfam" id="PF00291"/>
    </source>
</evidence>
<dbReference type="PANTHER" id="PTHR43050">
    <property type="entry name" value="SERINE / THREONINE RACEMASE FAMILY MEMBER"/>
    <property type="match status" value="1"/>
</dbReference>
<dbReference type="InterPro" id="IPR001926">
    <property type="entry name" value="TrpB-like_PALP"/>
</dbReference>
<dbReference type="Gene3D" id="3.40.50.1100">
    <property type="match status" value="2"/>
</dbReference>
<dbReference type="GO" id="GO:0030170">
    <property type="term" value="F:pyridoxal phosphate binding"/>
    <property type="evidence" value="ECO:0007669"/>
    <property type="project" value="TreeGrafter"/>
</dbReference>
<dbReference type="GO" id="GO:0018114">
    <property type="term" value="F:threonine racemase activity"/>
    <property type="evidence" value="ECO:0007669"/>
    <property type="project" value="TreeGrafter"/>
</dbReference>
<dbReference type="NCBIfam" id="NF005454">
    <property type="entry name" value="PRK07048.1"/>
    <property type="match status" value="1"/>
</dbReference>
<dbReference type="FunFam" id="3.40.50.1100:FF:000007">
    <property type="entry name" value="L-threonine dehydratase catabolic TdcB"/>
    <property type="match status" value="1"/>
</dbReference>
<evidence type="ECO:0000256" key="1">
    <source>
        <dbReference type="ARBA" id="ARBA00001933"/>
    </source>
</evidence>
<evidence type="ECO:0000256" key="3">
    <source>
        <dbReference type="ARBA" id="ARBA00022898"/>
    </source>
</evidence>
<dbReference type="EMBL" id="BEXT01000001">
    <property type="protein sequence ID" value="GBC59814.1"/>
    <property type="molecule type" value="Genomic_DNA"/>
</dbReference>
<keyword evidence="4" id="KW-0456">Lyase</keyword>
<evidence type="ECO:0000256" key="4">
    <source>
        <dbReference type="ARBA" id="ARBA00023239"/>
    </source>
</evidence>
<dbReference type="OrthoDB" id="9811476at2"/>
<reference evidence="7" key="1">
    <citation type="submission" date="2017-11" db="EMBL/GenBank/DDBJ databases">
        <authorList>
            <person name="Watanabe M."/>
            <person name="Kojima H."/>
        </authorList>
    </citation>
    <scope>NUCLEOTIDE SEQUENCE [LARGE SCALE GENOMIC DNA]</scope>
    <source>
        <strain evidence="7">Tokyo 01</strain>
    </source>
</reference>
<comment type="caution">
    <text evidence="6">The sequence shown here is derived from an EMBL/GenBank/DDBJ whole genome shotgun (WGS) entry which is preliminary data.</text>
</comment>
<dbReference type="GO" id="GO:0070179">
    <property type="term" value="P:D-serine biosynthetic process"/>
    <property type="evidence" value="ECO:0007669"/>
    <property type="project" value="TreeGrafter"/>
</dbReference>
<reference evidence="7" key="2">
    <citation type="submission" date="2019-01" db="EMBL/GenBank/DDBJ databases">
        <title>Genome sequence of Desulfonema ishimotonii strain Tokyo 01.</title>
        <authorList>
            <person name="Fukui M."/>
        </authorList>
    </citation>
    <scope>NUCLEOTIDE SEQUENCE [LARGE SCALE GENOMIC DNA]</scope>
    <source>
        <strain evidence="7">Tokyo 01</strain>
    </source>
</reference>
<sequence length="314" mass="33307">MFEKIIAAAQRLEGHAHVTPVMTSRTLSRMVGADVFLKCENFQRIGAFKFRGAYNAMSRLSETEKAKGVLTYSSGNHAQAVALVGQMLNIRTTVVMPDNAPATKRIATEGYGATVVGYDPEKDDREEVARKLGGEDGHTLIPPFDHEEVIAGQGTAALEMFRELGHLDMLLVPCGGGGLLSGSAIAAKGADPACQVIGIEPELADDATRSFHSKTLQTVKNPPTIADGTRTPSLGKLTFPLVLEYADDMKTVSEGAIAEAVRFLFYRMKLVVEPSGALGLAALLSRAVEPGGRIGIILSGGNIDGPTMTKILNA</sequence>
<keyword evidence="7" id="KW-1185">Reference proteome</keyword>
<dbReference type="FunFam" id="3.40.50.1100:FF:000005">
    <property type="entry name" value="Threonine dehydratase catabolic"/>
    <property type="match status" value="1"/>
</dbReference>
<dbReference type="GO" id="GO:0030378">
    <property type="term" value="F:serine racemase activity"/>
    <property type="evidence" value="ECO:0007669"/>
    <property type="project" value="TreeGrafter"/>
</dbReference>
<gene>
    <name evidence="6" type="ORF">DENIS_0755</name>
</gene>
<evidence type="ECO:0000313" key="6">
    <source>
        <dbReference type="EMBL" id="GBC59814.1"/>
    </source>
</evidence>
<dbReference type="PANTHER" id="PTHR43050:SF1">
    <property type="entry name" value="SERINE RACEMASE"/>
    <property type="match status" value="1"/>
</dbReference>
<dbReference type="GO" id="GO:0000287">
    <property type="term" value="F:magnesium ion binding"/>
    <property type="evidence" value="ECO:0007669"/>
    <property type="project" value="TreeGrafter"/>
</dbReference>
<proteinExistence type="inferred from homology"/>
<feature type="domain" description="Tryptophan synthase beta chain-like PALP" evidence="5">
    <location>
        <begin position="15"/>
        <end position="300"/>
    </location>
</feature>
<organism evidence="6 7">
    <name type="scientific">Desulfonema ishimotonii</name>
    <dbReference type="NCBI Taxonomy" id="45657"/>
    <lineage>
        <taxon>Bacteria</taxon>
        <taxon>Pseudomonadati</taxon>
        <taxon>Thermodesulfobacteriota</taxon>
        <taxon>Desulfobacteria</taxon>
        <taxon>Desulfobacterales</taxon>
        <taxon>Desulfococcaceae</taxon>
        <taxon>Desulfonema</taxon>
    </lineage>
</organism>
<dbReference type="Proteomes" id="UP000288096">
    <property type="component" value="Unassembled WGS sequence"/>
</dbReference>
<keyword evidence="3" id="KW-0663">Pyridoxal phosphate</keyword>
<dbReference type="GO" id="GO:0005524">
    <property type="term" value="F:ATP binding"/>
    <property type="evidence" value="ECO:0007669"/>
    <property type="project" value="TreeGrafter"/>
</dbReference>
<evidence type="ECO:0000313" key="7">
    <source>
        <dbReference type="Proteomes" id="UP000288096"/>
    </source>
</evidence>
<accession>A0A401FS74</accession>